<keyword evidence="3" id="KW-1185">Reference proteome</keyword>
<name>A0AAD7GSG3_9AGAR</name>
<dbReference type="AlphaFoldDB" id="A0AAD7GSG3"/>
<sequence>MFLYLSPYRKRAALRCRPLPEQEAAAERERAYQAKYRAKNRNGVRLWEAQRRVDVYIAQFTEEGYSPYENAKRVRRRPARANQRAKTDHFDQRRCPPVVQNALREAGPRSSQAARHMDRCPMGNLEKTVVSDLVGVCRRLCIELLGTKDDLAAEKSALLTGRVLAVISRGMDLTHRAISPKALYTWASMRRYSTPLQSSQPSYKNYPVIWICRKRGIRSARPGHRPIQGFAWFPSPTLVLSEGLHINLHQFAVHIPTYPPGDFLYSILNGEMVYTAAIEVVL</sequence>
<evidence type="ECO:0000256" key="1">
    <source>
        <dbReference type="SAM" id="MobiDB-lite"/>
    </source>
</evidence>
<accession>A0AAD7GSG3</accession>
<organism evidence="2 3">
    <name type="scientific">Mycena metata</name>
    <dbReference type="NCBI Taxonomy" id="1033252"/>
    <lineage>
        <taxon>Eukaryota</taxon>
        <taxon>Fungi</taxon>
        <taxon>Dikarya</taxon>
        <taxon>Basidiomycota</taxon>
        <taxon>Agaricomycotina</taxon>
        <taxon>Agaricomycetes</taxon>
        <taxon>Agaricomycetidae</taxon>
        <taxon>Agaricales</taxon>
        <taxon>Marasmiineae</taxon>
        <taxon>Mycenaceae</taxon>
        <taxon>Mycena</taxon>
    </lineage>
</organism>
<reference evidence="2" key="1">
    <citation type="submission" date="2023-03" db="EMBL/GenBank/DDBJ databases">
        <title>Massive genome expansion in bonnet fungi (Mycena s.s.) driven by repeated elements and novel gene families across ecological guilds.</title>
        <authorList>
            <consortium name="Lawrence Berkeley National Laboratory"/>
            <person name="Harder C.B."/>
            <person name="Miyauchi S."/>
            <person name="Viragh M."/>
            <person name="Kuo A."/>
            <person name="Thoen E."/>
            <person name="Andreopoulos B."/>
            <person name="Lu D."/>
            <person name="Skrede I."/>
            <person name="Drula E."/>
            <person name="Henrissat B."/>
            <person name="Morin E."/>
            <person name="Kohler A."/>
            <person name="Barry K."/>
            <person name="LaButti K."/>
            <person name="Morin E."/>
            <person name="Salamov A."/>
            <person name="Lipzen A."/>
            <person name="Mereny Z."/>
            <person name="Hegedus B."/>
            <person name="Baldrian P."/>
            <person name="Stursova M."/>
            <person name="Weitz H."/>
            <person name="Taylor A."/>
            <person name="Grigoriev I.V."/>
            <person name="Nagy L.G."/>
            <person name="Martin F."/>
            <person name="Kauserud H."/>
        </authorList>
    </citation>
    <scope>NUCLEOTIDE SEQUENCE</scope>
    <source>
        <strain evidence="2">CBHHK182m</strain>
    </source>
</reference>
<gene>
    <name evidence="2" type="ORF">B0H16DRAFT_1482686</name>
</gene>
<feature type="region of interest" description="Disordered" evidence="1">
    <location>
        <begin position="72"/>
        <end position="91"/>
    </location>
</feature>
<dbReference type="EMBL" id="JARKIB010000491">
    <property type="protein sequence ID" value="KAJ7704197.1"/>
    <property type="molecule type" value="Genomic_DNA"/>
</dbReference>
<comment type="caution">
    <text evidence="2">The sequence shown here is derived from an EMBL/GenBank/DDBJ whole genome shotgun (WGS) entry which is preliminary data.</text>
</comment>
<evidence type="ECO:0000313" key="2">
    <source>
        <dbReference type="EMBL" id="KAJ7704197.1"/>
    </source>
</evidence>
<evidence type="ECO:0000313" key="3">
    <source>
        <dbReference type="Proteomes" id="UP001215598"/>
    </source>
</evidence>
<dbReference type="Proteomes" id="UP001215598">
    <property type="component" value="Unassembled WGS sequence"/>
</dbReference>
<proteinExistence type="predicted"/>
<protein>
    <submittedName>
        <fullName evidence="2">Uncharacterized protein</fullName>
    </submittedName>
</protein>